<keyword evidence="3" id="KW-1003">Cell membrane</keyword>
<organism evidence="10 11">
    <name type="scientific">Ilumatobacter coccineus (strain NBRC 103263 / KCTC 29153 / YM16-304)</name>
    <dbReference type="NCBI Taxonomy" id="1313172"/>
    <lineage>
        <taxon>Bacteria</taxon>
        <taxon>Bacillati</taxon>
        <taxon>Actinomycetota</taxon>
        <taxon>Acidimicrobiia</taxon>
        <taxon>Acidimicrobiales</taxon>
        <taxon>Ilumatobacteraceae</taxon>
        <taxon>Ilumatobacter</taxon>
    </lineage>
</organism>
<keyword evidence="5 8" id="KW-1133">Transmembrane helix</keyword>
<dbReference type="OrthoDB" id="3436314at2"/>
<sequence length="200" mass="21107">MRRLLVLDVSVRLLYPSIIVLSLYFLFSGHNQPGGGFVGGLTAAAAISLRYVSGGVTAVRRSFRLEPWTVLGGGLAMSVGTAIFPMLLGGSILEHGTFKAHPPLLGEVKATSALPFDVGVYFIVIGLVLMIFEAFGDDLDDELEMIEPLRPPATTVREEYRPLSQHAPASMWLDDDDGDGDAEAAADGAGGATDDGGMPS</sequence>
<feature type="transmembrane region" description="Helical" evidence="8">
    <location>
        <begin position="68"/>
        <end position="93"/>
    </location>
</feature>
<dbReference type="Pfam" id="PF04039">
    <property type="entry name" value="MnhB"/>
    <property type="match status" value="1"/>
</dbReference>
<feature type="transmembrane region" description="Helical" evidence="8">
    <location>
        <begin position="113"/>
        <end position="135"/>
    </location>
</feature>
<proteinExistence type="inferred from homology"/>
<comment type="subcellular location">
    <subcellularLocation>
        <location evidence="1">Cell membrane</location>
        <topology evidence="1">Multi-pass membrane protein</topology>
    </subcellularLocation>
</comment>
<dbReference type="InterPro" id="IPR007182">
    <property type="entry name" value="MnhB"/>
</dbReference>
<dbReference type="Proteomes" id="UP000011863">
    <property type="component" value="Chromosome"/>
</dbReference>
<keyword evidence="6 8" id="KW-0472">Membrane</keyword>
<feature type="transmembrane region" description="Helical" evidence="8">
    <location>
        <begin position="12"/>
        <end position="30"/>
    </location>
</feature>
<dbReference type="RefSeq" id="WP_015443371.1">
    <property type="nucleotide sequence ID" value="NC_020520.1"/>
</dbReference>
<evidence type="ECO:0000259" key="9">
    <source>
        <dbReference type="Pfam" id="PF04039"/>
    </source>
</evidence>
<gene>
    <name evidence="10" type="primary">mrpB</name>
    <name evidence="10" type="synonym">mnhB</name>
    <name evidence="10" type="ORF">YM304_38100</name>
</gene>
<dbReference type="EMBL" id="AP012057">
    <property type="protein sequence ID" value="BAN04124.1"/>
    <property type="molecule type" value="Genomic_DNA"/>
</dbReference>
<dbReference type="PANTHER" id="PTHR33932">
    <property type="entry name" value="NA(+)/H(+) ANTIPORTER SUBUNIT B"/>
    <property type="match status" value="1"/>
</dbReference>
<keyword evidence="4 8" id="KW-0812">Transmembrane</keyword>
<dbReference type="KEGG" id="aym:YM304_38100"/>
<evidence type="ECO:0000313" key="11">
    <source>
        <dbReference type="Proteomes" id="UP000011863"/>
    </source>
</evidence>
<feature type="transmembrane region" description="Helical" evidence="8">
    <location>
        <begin position="36"/>
        <end position="56"/>
    </location>
</feature>
<evidence type="ECO:0000256" key="2">
    <source>
        <dbReference type="ARBA" id="ARBA00009425"/>
    </source>
</evidence>
<feature type="compositionally biased region" description="Acidic residues" evidence="7">
    <location>
        <begin position="173"/>
        <end position="184"/>
    </location>
</feature>
<evidence type="ECO:0000313" key="10">
    <source>
        <dbReference type="EMBL" id="BAN04124.1"/>
    </source>
</evidence>
<dbReference type="InterPro" id="IPR050622">
    <property type="entry name" value="CPA3_antiporter_subunitB"/>
</dbReference>
<evidence type="ECO:0000256" key="7">
    <source>
        <dbReference type="SAM" id="MobiDB-lite"/>
    </source>
</evidence>
<accession>A0A6C7E8Z1</accession>
<evidence type="ECO:0000256" key="8">
    <source>
        <dbReference type="SAM" id="Phobius"/>
    </source>
</evidence>
<feature type="region of interest" description="Disordered" evidence="7">
    <location>
        <begin position="167"/>
        <end position="200"/>
    </location>
</feature>
<evidence type="ECO:0000256" key="5">
    <source>
        <dbReference type="ARBA" id="ARBA00022989"/>
    </source>
</evidence>
<evidence type="ECO:0000256" key="4">
    <source>
        <dbReference type="ARBA" id="ARBA00022692"/>
    </source>
</evidence>
<feature type="compositionally biased region" description="Gly residues" evidence="7">
    <location>
        <begin position="188"/>
        <end position="200"/>
    </location>
</feature>
<keyword evidence="11" id="KW-1185">Reference proteome</keyword>
<dbReference type="GO" id="GO:0005886">
    <property type="term" value="C:plasma membrane"/>
    <property type="evidence" value="ECO:0007669"/>
    <property type="project" value="UniProtKB-SubCell"/>
</dbReference>
<evidence type="ECO:0000256" key="6">
    <source>
        <dbReference type="ARBA" id="ARBA00023136"/>
    </source>
</evidence>
<comment type="similarity">
    <text evidence="2">Belongs to the CPA3 antiporters (TC 2.A.63) subunit B family.</text>
</comment>
<feature type="domain" description="Na+/H+ antiporter MnhB subunit-related protein" evidence="9">
    <location>
        <begin position="6"/>
        <end position="129"/>
    </location>
</feature>
<protein>
    <submittedName>
        <fullName evidence="10">Na(+)/H(+) antiporter subunit B</fullName>
    </submittedName>
</protein>
<name>A0A6C7E8Z1_ILUCY</name>
<dbReference type="AlphaFoldDB" id="A0A6C7E8Z1"/>
<evidence type="ECO:0000256" key="3">
    <source>
        <dbReference type="ARBA" id="ARBA00022475"/>
    </source>
</evidence>
<reference evidence="10 11" key="1">
    <citation type="journal article" date="2013" name="Int. J. Syst. Evol. Microbiol.">
        <title>Ilumatobacter nonamiense sp. nov. and Ilumatobacter coccineum sp. nov., isolated from seashore sand.</title>
        <authorList>
            <person name="Matsumoto A."/>
            <person name="Kasai H."/>
            <person name="Matsuo Y."/>
            <person name="Shizuri Y."/>
            <person name="Ichikawa N."/>
            <person name="Fujita N."/>
            <person name="Omura S."/>
            <person name="Takahashi Y."/>
        </authorList>
    </citation>
    <scope>NUCLEOTIDE SEQUENCE [LARGE SCALE GENOMIC DNA]</scope>
    <source>
        <strain evidence="11">NBRC 103263 / KCTC 29153 / YM16-304</strain>
    </source>
</reference>
<dbReference type="PANTHER" id="PTHR33932:SF4">
    <property type="entry name" value="NA(+)_H(+) ANTIPORTER SUBUNIT B"/>
    <property type="match status" value="1"/>
</dbReference>
<evidence type="ECO:0000256" key="1">
    <source>
        <dbReference type="ARBA" id="ARBA00004651"/>
    </source>
</evidence>